<keyword evidence="6" id="KW-0508">mRNA splicing</keyword>
<organism evidence="11 12">
    <name type="scientific">Acaulospora morrowiae</name>
    <dbReference type="NCBI Taxonomy" id="94023"/>
    <lineage>
        <taxon>Eukaryota</taxon>
        <taxon>Fungi</taxon>
        <taxon>Fungi incertae sedis</taxon>
        <taxon>Mucoromycota</taxon>
        <taxon>Glomeromycotina</taxon>
        <taxon>Glomeromycetes</taxon>
        <taxon>Diversisporales</taxon>
        <taxon>Acaulosporaceae</taxon>
        <taxon>Acaulospora</taxon>
    </lineage>
</organism>
<dbReference type="OrthoDB" id="330772at2759"/>
<evidence type="ECO:0000256" key="5">
    <source>
        <dbReference type="ARBA" id="ARBA00023163"/>
    </source>
</evidence>
<feature type="domain" description="Pinin/SDK/MemA protein" evidence="10">
    <location>
        <begin position="70"/>
        <end position="193"/>
    </location>
</feature>
<feature type="compositionally biased region" description="Basic and acidic residues" evidence="9">
    <location>
        <begin position="1"/>
        <end position="11"/>
    </location>
</feature>
<evidence type="ECO:0000256" key="7">
    <source>
        <dbReference type="ARBA" id="ARBA00023242"/>
    </source>
</evidence>
<feature type="compositionally biased region" description="Basic and acidic residues" evidence="9">
    <location>
        <begin position="240"/>
        <end position="250"/>
    </location>
</feature>
<reference evidence="11" key="1">
    <citation type="submission" date="2021-06" db="EMBL/GenBank/DDBJ databases">
        <authorList>
            <person name="Kallberg Y."/>
            <person name="Tangrot J."/>
            <person name="Rosling A."/>
        </authorList>
    </citation>
    <scope>NUCLEOTIDE SEQUENCE</scope>
    <source>
        <strain evidence="11">CL551</strain>
    </source>
</reference>
<name>A0A9N9CU69_9GLOM</name>
<comment type="caution">
    <text evidence="11">The sequence shown here is derived from an EMBL/GenBank/DDBJ whole genome shotgun (WGS) entry which is preliminary data.</text>
</comment>
<evidence type="ECO:0000256" key="2">
    <source>
        <dbReference type="ARBA" id="ARBA00010386"/>
    </source>
</evidence>
<evidence type="ECO:0000256" key="4">
    <source>
        <dbReference type="ARBA" id="ARBA00023015"/>
    </source>
</evidence>
<evidence type="ECO:0000259" key="10">
    <source>
        <dbReference type="Pfam" id="PF04696"/>
    </source>
</evidence>
<evidence type="ECO:0000256" key="6">
    <source>
        <dbReference type="ARBA" id="ARBA00023187"/>
    </source>
</evidence>
<evidence type="ECO:0000256" key="9">
    <source>
        <dbReference type="SAM" id="MobiDB-lite"/>
    </source>
</evidence>
<evidence type="ECO:0000313" key="12">
    <source>
        <dbReference type="Proteomes" id="UP000789342"/>
    </source>
</evidence>
<dbReference type="InterPro" id="IPR039853">
    <property type="entry name" value="Pinin"/>
</dbReference>
<evidence type="ECO:0000256" key="8">
    <source>
        <dbReference type="SAM" id="Coils"/>
    </source>
</evidence>
<keyword evidence="12" id="KW-1185">Reference proteome</keyword>
<evidence type="ECO:0000313" key="11">
    <source>
        <dbReference type="EMBL" id="CAG8615280.1"/>
    </source>
</evidence>
<dbReference type="PANTHER" id="PTHR12707:SF0">
    <property type="entry name" value="PININ"/>
    <property type="match status" value="1"/>
</dbReference>
<dbReference type="AlphaFoldDB" id="A0A9N9CU69"/>
<dbReference type="InterPro" id="IPR006786">
    <property type="entry name" value="Pinin_SDK_MemA"/>
</dbReference>
<feature type="compositionally biased region" description="Basic and acidic residues" evidence="9">
    <location>
        <begin position="55"/>
        <end position="72"/>
    </location>
</feature>
<dbReference type="GO" id="GO:0006397">
    <property type="term" value="P:mRNA processing"/>
    <property type="evidence" value="ECO:0007669"/>
    <property type="project" value="UniProtKB-KW"/>
</dbReference>
<keyword evidence="4" id="KW-0805">Transcription regulation</keyword>
<feature type="coiled-coil region" evidence="8">
    <location>
        <begin position="107"/>
        <end position="154"/>
    </location>
</feature>
<feature type="compositionally biased region" description="Low complexity" evidence="9">
    <location>
        <begin position="15"/>
        <end position="33"/>
    </location>
</feature>
<dbReference type="EMBL" id="CAJVPV010007155">
    <property type="protein sequence ID" value="CAG8615280.1"/>
    <property type="molecule type" value="Genomic_DNA"/>
</dbReference>
<evidence type="ECO:0000256" key="1">
    <source>
        <dbReference type="ARBA" id="ARBA00004123"/>
    </source>
</evidence>
<feature type="region of interest" description="Disordered" evidence="9">
    <location>
        <begin position="1"/>
        <end position="72"/>
    </location>
</feature>
<proteinExistence type="inferred from homology"/>
<keyword evidence="8" id="KW-0175">Coiled coil</keyword>
<dbReference type="GO" id="GO:0008380">
    <property type="term" value="P:RNA splicing"/>
    <property type="evidence" value="ECO:0007669"/>
    <property type="project" value="UniProtKB-KW"/>
</dbReference>
<dbReference type="Pfam" id="PF04696">
    <property type="entry name" value="Pinin_SDK_memA"/>
    <property type="match status" value="1"/>
</dbReference>
<keyword evidence="5" id="KW-0804">Transcription</keyword>
<feature type="compositionally biased region" description="Basic and acidic residues" evidence="9">
    <location>
        <begin position="267"/>
        <end position="299"/>
    </location>
</feature>
<dbReference type="PANTHER" id="PTHR12707">
    <property type="entry name" value="PINN"/>
    <property type="match status" value="1"/>
</dbReference>
<dbReference type="Proteomes" id="UP000789342">
    <property type="component" value="Unassembled WGS sequence"/>
</dbReference>
<comment type="subcellular location">
    <subcellularLocation>
        <location evidence="1">Nucleus</location>
    </subcellularLocation>
</comment>
<comment type="similarity">
    <text evidence="2">Belongs to the pinin family.</text>
</comment>
<protein>
    <submittedName>
        <fullName evidence="11">721_t:CDS:1</fullName>
    </submittedName>
</protein>
<evidence type="ECO:0000256" key="3">
    <source>
        <dbReference type="ARBA" id="ARBA00022664"/>
    </source>
</evidence>
<sequence length="299" mass="34377">MATEIVERLENNAESVPSQTVVTSSIVIPSTSTARSGRQDSLPKRRSSNDLSRQGTEESKRPRLDTKDAEVKKRGQRIFGMLMGTLTKFKNDSQNKSEAEIKRDQIVQKTQEKLKKEHEELVNKMKTEEQERRERIAREKREAEERRIKELRECWSAQKKNLANFLRTNAEPPLYYLPAKVSQPMVETIARQKRQLVLESTSFISHDIVVSGEAHNGGEDIEMVEHNNRKNLETKNNEMEVDQPEARKVEGIQNDSNVQSTSVNERMAVDEERSVGIKIEESVIKEDEPTDSKDDPVEY</sequence>
<dbReference type="GO" id="GO:0071013">
    <property type="term" value="C:catalytic step 2 spliceosome"/>
    <property type="evidence" value="ECO:0007669"/>
    <property type="project" value="TreeGrafter"/>
</dbReference>
<gene>
    <name evidence="11" type="ORF">AMORRO_LOCUS8407</name>
</gene>
<feature type="compositionally biased region" description="Polar residues" evidence="9">
    <location>
        <begin position="253"/>
        <end position="264"/>
    </location>
</feature>
<feature type="region of interest" description="Disordered" evidence="9">
    <location>
        <begin position="240"/>
        <end position="299"/>
    </location>
</feature>
<keyword evidence="7" id="KW-0539">Nucleus</keyword>
<accession>A0A9N9CU69</accession>
<keyword evidence="3" id="KW-0507">mRNA processing</keyword>